<dbReference type="Pfam" id="PF06532">
    <property type="entry name" value="NrsF"/>
    <property type="match status" value="1"/>
</dbReference>
<protein>
    <recommendedName>
        <fullName evidence="4">Anti-sigma F factor</fullName>
    </recommendedName>
</protein>
<dbReference type="InterPro" id="IPR009495">
    <property type="entry name" value="NrsF"/>
</dbReference>
<evidence type="ECO:0000313" key="2">
    <source>
        <dbReference type="EMBL" id="RAI40257.1"/>
    </source>
</evidence>
<feature type="transmembrane region" description="Helical" evidence="1">
    <location>
        <begin position="59"/>
        <end position="78"/>
    </location>
</feature>
<keyword evidence="1" id="KW-1133">Transmembrane helix</keyword>
<evidence type="ECO:0000313" key="3">
    <source>
        <dbReference type="Proteomes" id="UP000249130"/>
    </source>
</evidence>
<keyword evidence="1" id="KW-0472">Membrane</keyword>
<feature type="transmembrane region" description="Helical" evidence="1">
    <location>
        <begin position="124"/>
        <end position="148"/>
    </location>
</feature>
<feature type="transmembrane region" description="Helical" evidence="1">
    <location>
        <begin position="160"/>
        <end position="178"/>
    </location>
</feature>
<evidence type="ECO:0000256" key="1">
    <source>
        <dbReference type="SAM" id="Phobius"/>
    </source>
</evidence>
<dbReference type="RefSeq" id="WP_111421561.1">
    <property type="nucleotide sequence ID" value="NZ_NPEX01000241.1"/>
</dbReference>
<feature type="transmembrane region" description="Helical" evidence="1">
    <location>
        <begin position="21"/>
        <end position="47"/>
    </location>
</feature>
<proteinExistence type="predicted"/>
<dbReference type="Proteomes" id="UP000249130">
    <property type="component" value="Unassembled WGS sequence"/>
</dbReference>
<dbReference type="EMBL" id="NPEX01000241">
    <property type="protein sequence ID" value="RAI40257.1"/>
    <property type="molecule type" value="Genomic_DNA"/>
</dbReference>
<dbReference type="AlphaFoldDB" id="A0A327KPB7"/>
<evidence type="ECO:0008006" key="4">
    <source>
        <dbReference type="Google" id="ProtNLM"/>
    </source>
</evidence>
<organism evidence="2 3">
    <name type="scientific">Rhodoplanes roseus</name>
    <dbReference type="NCBI Taxonomy" id="29409"/>
    <lineage>
        <taxon>Bacteria</taxon>
        <taxon>Pseudomonadati</taxon>
        <taxon>Pseudomonadota</taxon>
        <taxon>Alphaproteobacteria</taxon>
        <taxon>Hyphomicrobiales</taxon>
        <taxon>Nitrobacteraceae</taxon>
        <taxon>Rhodoplanes</taxon>
    </lineage>
</organism>
<sequence length="212" mass="21367">MRTDDLVRALVADGPIRERPLAVSLPAFAAVGLVGTLALFVVVLGLRPDIGAAAQTVRFVLKPVEMGLFAALGGLLAIRLAQPGSSTRGLVAGLAVAAGLLAAGVVGELVAVPAADWGARLVGSNAAVCLASIPLLAAPLLAATLWALRRGAPLHPARAGAAAGLFSATAGATLYGLHCPDDSPFFVAAWYSLATAVVVVAGALAGRRWLRW</sequence>
<accession>A0A327KPB7</accession>
<keyword evidence="1" id="KW-0812">Transmembrane</keyword>
<keyword evidence="3" id="KW-1185">Reference proteome</keyword>
<feature type="transmembrane region" description="Helical" evidence="1">
    <location>
        <begin position="184"/>
        <end position="206"/>
    </location>
</feature>
<name>A0A327KPB7_9BRAD</name>
<dbReference type="OrthoDB" id="7764375at2"/>
<reference evidence="2 3" key="1">
    <citation type="submission" date="2017-07" db="EMBL/GenBank/DDBJ databases">
        <title>Draft Genome Sequences of Select Purple Nonsulfur Bacteria.</title>
        <authorList>
            <person name="Lasarre B."/>
            <person name="Mckinlay J.B."/>
        </authorList>
    </citation>
    <scope>NUCLEOTIDE SEQUENCE [LARGE SCALE GENOMIC DNA]</scope>
    <source>
        <strain evidence="2 3">DSM 5909</strain>
    </source>
</reference>
<gene>
    <name evidence="2" type="ORF">CH341_24120</name>
</gene>
<feature type="transmembrane region" description="Helical" evidence="1">
    <location>
        <begin position="90"/>
        <end position="112"/>
    </location>
</feature>
<comment type="caution">
    <text evidence="2">The sequence shown here is derived from an EMBL/GenBank/DDBJ whole genome shotgun (WGS) entry which is preliminary data.</text>
</comment>